<keyword evidence="6 8" id="KW-1133">Transmembrane helix</keyword>
<sequence>MDARTLHSDPADYKVSRQLFARLWRLARPYWVAKENRLARLSMIGLLVLVPVQSGIAVWIAILTKDMTNAIVAKEHAGYAVLFWSTTGVGALSVVIVMAMLFLSTWLSVDWRQWLTDYMVKRYLDKKTYYDIALREDLDNPDQRIQEQVLPFVEAVIQIPRQLLSQTLMLISGGVIISSISTTMTLYVIGYAVLQTVVTLVMYTPMIRLQFDNTVAEADLRHGILHVRENAETVAFYRGEDSEHTQIWERLKAVTRTRMAVLIYTMKLTGATQGMQVIWQIAPFFLIAPLFFAGKIEFGAIAMATTAAGTMLSALTTLSSFIPMLTQMAPGAVRLAQILERFDAMDAERAKSDAPRIAVTEGPFLVIDNVDLETPGGEQLLAHELDFTLHPGENLIIVGQTGVGKSSLLRAMAGLWQRGTGSMVMPPREDSMFLPQRPYMILSNLRSQLLYPRVRKGKDLSDPELQGILEQVFLPHLLEKHGGLDAVRDWAKVLSLGEQQRIAFARVLISGAKYIFLDEATSAMDVATEAAVYAQLRKAGTTYVSVGHRETLLHFHDRALCLYPGGRYRLMPAKELVTAASGSTTGLESVPEAGQWHG</sequence>
<name>A0ABV3Q9B3_9GAMM</name>
<evidence type="ECO:0000256" key="7">
    <source>
        <dbReference type="ARBA" id="ARBA00023136"/>
    </source>
</evidence>
<protein>
    <submittedName>
        <fullName evidence="11">ABC transporter ATP-binding protein/permease</fullName>
    </submittedName>
</protein>
<keyword evidence="3 8" id="KW-0812">Transmembrane</keyword>
<dbReference type="PROSITE" id="PS00675">
    <property type="entry name" value="SIGMA54_INTERACT_1"/>
    <property type="match status" value="1"/>
</dbReference>
<feature type="transmembrane region" description="Helical" evidence="8">
    <location>
        <begin position="38"/>
        <end position="62"/>
    </location>
</feature>
<dbReference type="InterPro" id="IPR027417">
    <property type="entry name" value="P-loop_NTPase"/>
</dbReference>
<dbReference type="SMART" id="SM00382">
    <property type="entry name" value="AAA"/>
    <property type="match status" value="1"/>
</dbReference>
<dbReference type="InterPro" id="IPR003439">
    <property type="entry name" value="ABC_transporter-like_ATP-bd"/>
</dbReference>
<dbReference type="InterPro" id="IPR017871">
    <property type="entry name" value="ABC_transporter-like_CS"/>
</dbReference>
<dbReference type="Gene3D" id="1.20.1560.10">
    <property type="entry name" value="ABC transporter type 1, transmembrane domain"/>
    <property type="match status" value="1"/>
</dbReference>
<feature type="transmembrane region" description="Helical" evidence="8">
    <location>
        <begin position="82"/>
        <end position="103"/>
    </location>
</feature>
<dbReference type="PROSITE" id="PS50893">
    <property type="entry name" value="ABC_TRANSPORTER_2"/>
    <property type="match status" value="1"/>
</dbReference>
<evidence type="ECO:0000259" key="10">
    <source>
        <dbReference type="PROSITE" id="PS50929"/>
    </source>
</evidence>
<keyword evidence="2" id="KW-0813">Transport</keyword>
<dbReference type="PANTHER" id="PTHR11384:SF59">
    <property type="entry name" value="LYSOSOMAL COBALAMIN TRANSPORTER ABCD4"/>
    <property type="match status" value="1"/>
</dbReference>
<keyword evidence="4" id="KW-0547">Nucleotide-binding</keyword>
<dbReference type="InterPro" id="IPR036640">
    <property type="entry name" value="ABC1_TM_sf"/>
</dbReference>
<proteinExistence type="predicted"/>
<feature type="transmembrane region" description="Helical" evidence="8">
    <location>
        <begin position="300"/>
        <end position="325"/>
    </location>
</feature>
<organism evidence="11 12">
    <name type="scientific">Rhodanobacter lycopersici</name>
    <dbReference type="NCBI Taxonomy" id="3162487"/>
    <lineage>
        <taxon>Bacteria</taxon>
        <taxon>Pseudomonadati</taxon>
        <taxon>Pseudomonadota</taxon>
        <taxon>Gammaproteobacteria</taxon>
        <taxon>Lysobacterales</taxon>
        <taxon>Rhodanobacteraceae</taxon>
        <taxon>Rhodanobacter</taxon>
    </lineage>
</organism>
<feature type="transmembrane region" description="Helical" evidence="8">
    <location>
        <begin position="277"/>
        <end position="294"/>
    </location>
</feature>
<dbReference type="InterPro" id="IPR003593">
    <property type="entry name" value="AAA+_ATPase"/>
</dbReference>
<evidence type="ECO:0000313" key="11">
    <source>
        <dbReference type="EMBL" id="MEW9570264.1"/>
    </source>
</evidence>
<evidence type="ECO:0000256" key="6">
    <source>
        <dbReference type="ARBA" id="ARBA00022989"/>
    </source>
</evidence>
<evidence type="ECO:0000256" key="1">
    <source>
        <dbReference type="ARBA" id="ARBA00004651"/>
    </source>
</evidence>
<comment type="subcellular location">
    <subcellularLocation>
        <location evidence="1">Cell membrane</location>
        <topology evidence="1">Multi-pass membrane protein</topology>
    </subcellularLocation>
</comment>
<evidence type="ECO:0000256" key="5">
    <source>
        <dbReference type="ARBA" id="ARBA00022840"/>
    </source>
</evidence>
<dbReference type="InterPro" id="IPR050835">
    <property type="entry name" value="ABC_transporter_sub-D"/>
</dbReference>
<dbReference type="EMBL" id="JBFOHK010000001">
    <property type="protein sequence ID" value="MEW9570264.1"/>
    <property type="molecule type" value="Genomic_DNA"/>
</dbReference>
<dbReference type="Pfam" id="PF06472">
    <property type="entry name" value="ABC_membrane_2"/>
    <property type="match status" value="1"/>
</dbReference>
<evidence type="ECO:0000256" key="2">
    <source>
        <dbReference type="ARBA" id="ARBA00022448"/>
    </source>
</evidence>
<reference evidence="11 12" key="1">
    <citation type="submission" date="2024-06" db="EMBL/GenBank/DDBJ databases">
        <authorList>
            <person name="Woo H."/>
        </authorList>
    </citation>
    <scope>NUCLEOTIDE SEQUENCE [LARGE SCALE GENOMIC DNA]</scope>
    <source>
        <strain evidence="11 12">Si-c</strain>
    </source>
</reference>
<evidence type="ECO:0000256" key="8">
    <source>
        <dbReference type="SAM" id="Phobius"/>
    </source>
</evidence>
<dbReference type="CDD" id="cd03223">
    <property type="entry name" value="ABCD_peroxisomal_ALDP"/>
    <property type="match status" value="1"/>
</dbReference>
<keyword evidence="5 11" id="KW-0067">ATP-binding</keyword>
<dbReference type="SUPFAM" id="SSF52540">
    <property type="entry name" value="P-loop containing nucleoside triphosphate hydrolases"/>
    <property type="match status" value="1"/>
</dbReference>
<comment type="caution">
    <text evidence="11">The sequence shown here is derived from an EMBL/GenBank/DDBJ whole genome shotgun (WGS) entry which is preliminary data.</text>
</comment>
<accession>A0ABV3Q9B3</accession>
<dbReference type="RefSeq" id="WP_367852364.1">
    <property type="nucleotide sequence ID" value="NZ_JBFOHK010000001.1"/>
</dbReference>
<dbReference type="SUPFAM" id="SSF90123">
    <property type="entry name" value="ABC transporter transmembrane region"/>
    <property type="match status" value="1"/>
</dbReference>
<keyword evidence="12" id="KW-1185">Reference proteome</keyword>
<dbReference type="Proteomes" id="UP001556220">
    <property type="component" value="Unassembled WGS sequence"/>
</dbReference>
<dbReference type="PROSITE" id="PS50929">
    <property type="entry name" value="ABC_TM1F"/>
    <property type="match status" value="1"/>
</dbReference>
<gene>
    <name evidence="11" type="ORF">ABQJ54_00725</name>
</gene>
<evidence type="ECO:0000256" key="3">
    <source>
        <dbReference type="ARBA" id="ARBA00022692"/>
    </source>
</evidence>
<feature type="domain" description="ABC transmembrane type-1" evidence="10">
    <location>
        <begin position="52"/>
        <end position="327"/>
    </location>
</feature>
<dbReference type="GO" id="GO:0005524">
    <property type="term" value="F:ATP binding"/>
    <property type="evidence" value="ECO:0007669"/>
    <property type="project" value="UniProtKB-KW"/>
</dbReference>
<dbReference type="PANTHER" id="PTHR11384">
    <property type="entry name" value="ATP-BINDING CASSETTE, SUB-FAMILY D MEMBER"/>
    <property type="match status" value="1"/>
</dbReference>
<keyword evidence="7 8" id="KW-0472">Membrane</keyword>
<dbReference type="Gene3D" id="3.40.50.300">
    <property type="entry name" value="P-loop containing nucleotide triphosphate hydrolases"/>
    <property type="match status" value="1"/>
</dbReference>
<evidence type="ECO:0000256" key="4">
    <source>
        <dbReference type="ARBA" id="ARBA00022741"/>
    </source>
</evidence>
<evidence type="ECO:0000313" key="12">
    <source>
        <dbReference type="Proteomes" id="UP001556220"/>
    </source>
</evidence>
<feature type="domain" description="ABC transporter" evidence="9">
    <location>
        <begin position="367"/>
        <end position="589"/>
    </location>
</feature>
<dbReference type="InterPro" id="IPR025662">
    <property type="entry name" value="Sigma_54_int_dom_ATP-bd_1"/>
</dbReference>
<dbReference type="PROSITE" id="PS00211">
    <property type="entry name" value="ABC_TRANSPORTER_1"/>
    <property type="match status" value="1"/>
</dbReference>
<evidence type="ECO:0000259" key="9">
    <source>
        <dbReference type="PROSITE" id="PS50893"/>
    </source>
</evidence>
<dbReference type="InterPro" id="IPR011527">
    <property type="entry name" value="ABC1_TM_dom"/>
</dbReference>
<dbReference type="Pfam" id="PF00005">
    <property type="entry name" value="ABC_tran"/>
    <property type="match status" value="1"/>
</dbReference>